<dbReference type="Proteomes" id="UP000259602">
    <property type="component" value="Segment"/>
</dbReference>
<dbReference type="KEGG" id="vg:55605501"/>
<evidence type="ECO:0000256" key="1">
    <source>
        <dbReference type="SAM" id="MobiDB-lite"/>
    </source>
</evidence>
<accession>A0A343LE47</accession>
<feature type="region of interest" description="Disordered" evidence="1">
    <location>
        <begin position="423"/>
        <end position="444"/>
    </location>
</feature>
<evidence type="ECO:0000313" key="2">
    <source>
        <dbReference type="EMBL" id="ATN94957.1"/>
    </source>
</evidence>
<feature type="compositionally biased region" description="Gly residues" evidence="1">
    <location>
        <begin position="363"/>
        <end position="376"/>
    </location>
</feature>
<dbReference type="GeneID" id="55605501"/>
<feature type="compositionally biased region" description="Low complexity" evidence="1">
    <location>
        <begin position="380"/>
        <end position="391"/>
    </location>
</feature>
<dbReference type="EMBL" id="MF974396">
    <property type="protein sequence ID" value="ATN94957.1"/>
    <property type="molecule type" value="Genomic_DNA"/>
</dbReference>
<keyword evidence="3" id="KW-1185">Reference proteome</keyword>
<protein>
    <submittedName>
        <fullName evidence="2">Uncharacterized protein</fullName>
    </submittedName>
</protein>
<feature type="region of interest" description="Disordered" evidence="1">
    <location>
        <begin position="359"/>
        <end position="402"/>
    </location>
</feature>
<proteinExistence type="predicted"/>
<reference evidence="2 3" key="1">
    <citation type="journal article" date="2018" name="Sci. Rep.">
        <title>Characterization of LE3 and LE4, the only lytic phages known to infect the spirochete Leptospira.</title>
        <authorList>
            <person name="Schiettekatte O."/>
            <person name="Vincent A.T."/>
            <person name="Malosse C."/>
            <person name="Lechat P."/>
            <person name="Chamot-Rooke J."/>
            <person name="Veyrier F.J."/>
            <person name="Picardeau M."/>
            <person name="Bourhy P."/>
        </authorList>
    </citation>
    <scope>NUCLEOTIDE SEQUENCE [LARGE SCALE GENOMIC DNA]</scope>
</reference>
<dbReference type="RefSeq" id="YP_009835429.1">
    <property type="nucleotide sequence ID" value="NC_048678.1"/>
</dbReference>
<organism evidence="2 3">
    <name type="scientific">Leptospira phage LE3</name>
    <dbReference type="NCBI Taxonomy" id="2041382"/>
    <lineage>
        <taxon>Viruses</taxon>
        <taxon>Duplodnaviria</taxon>
        <taxon>Heunggongvirae</taxon>
        <taxon>Uroviricota</taxon>
        <taxon>Caudoviricetes</taxon>
        <taxon>Nylescharonvirus</taxon>
        <taxon>Nylescharonvirus LE3</taxon>
    </lineage>
</organism>
<name>A0A343LE47_9CAUD</name>
<evidence type="ECO:0000313" key="3">
    <source>
        <dbReference type="Proteomes" id="UP000259602"/>
    </source>
</evidence>
<sequence>MERVGVEYSIGGMQKAKNDLDKLSSTFDKNGKLSVDLSKKSGSAILNIANKAGLGIMKMTKSIKGGIVGMAMNAGNLAIKAVKSIPGIFKKVGGMISGIVGKGVSGLGKLGLAAQGLSVIKGFADKFMPAVSQGFSSMGSTIMNNLFKPLNQAVLPVLLKVMHWVRDNRGLFVQLGTVMANAFRVFYAVAKTVFSALQKFVSTVFTGITGKSKAGFGSVMNFLNHMMLKFAFVMAFLQSMIEPLFEGFGKLVVKIWNNAIKPFIEGFVGGLGKGSNRLSEMAKVFNELWSIASSFFSTVTDEMELMAPIFKALGTLIGATIGFAFDGVLLTLRGIVGLIKLVKGGLDFVKEKFGSKIEMPQGAKGGGGDTAGGGASGSMPKITPTPTSKSTNIRSENNDNRKIEINLTGAKNPEETAMMVKKELEKRDSPKKRFNKIAPAQGIM</sequence>